<dbReference type="Pfam" id="PF14566">
    <property type="entry name" value="PTPlike_phytase"/>
    <property type="match status" value="1"/>
</dbReference>
<dbReference type="Gene3D" id="3.90.190.10">
    <property type="entry name" value="Protein tyrosine phosphatase superfamily"/>
    <property type="match status" value="1"/>
</dbReference>
<dbReference type="Proteomes" id="UP000434554">
    <property type="component" value="Unassembled WGS sequence"/>
</dbReference>
<gene>
    <name evidence="2" type="ORF">F8R14_10030</name>
</gene>
<dbReference type="EMBL" id="WBKH01000012">
    <property type="protein sequence ID" value="KAB1476851.1"/>
    <property type="molecule type" value="Genomic_DNA"/>
</dbReference>
<comment type="caution">
    <text evidence="2">The sequence shown here is derived from an EMBL/GenBank/DDBJ whole genome shotgun (WGS) entry which is preliminary data.</text>
</comment>
<dbReference type="PROSITE" id="PS00383">
    <property type="entry name" value="TYR_PHOSPHATASE_1"/>
    <property type="match status" value="1"/>
</dbReference>
<dbReference type="AlphaFoldDB" id="A0A833C9H3"/>
<name>A0A833C9H3_9FIRM</name>
<accession>A0A833C9H3</accession>
<evidence type="ECO:0000259" key="1">
    <source>
        <dbReference type="PROSITE" id="PS50056"/>
    </source>
</evidence>
<reference evidence="2 3" key="1">
    <citation type="submission" date="2019-09" db="EMBL/GenBank/DDBJ databases">
        <title>Draft genome sequence of 3 type strains from the CCUG.</title>
        <authorList>
            <person name="Pineiro-Iglesias B."/>
            <person name="Tunovic T."/>
            <person name="Unosson C."/>
            <person name="Inganas E."/>
            <person name="Ohlen M."/>
            <person name="Cardew S."/>
            <person name="Jensie-Markopoulos S."/>
            <person name="Salva-Serra F."/>
            <person name="Jaen-Luchoro D."/>
            <person name="Karlsson R."/>
            <person name="Svensson-Stadler L."/>
            <person name="Chun J."/>
            <person name="Moore E."/>
        </authorList>
    </citation>
    <scope>NUCLEOTIDE SEQUENCE [LARGE SCALE GENOMIC DNA]</scope>
    <source>
        <strain evidence="2 3">CCUG 65427</strain>
    </source>
</reference>
<dbReference type="Gene3D" id="3.30.70.1690">
    <property type="match status" value="1"/>
</dbReference>
<dbReference type="PROSITE" id="PS50056">
    <property type="entry name" value="TYR_PHOSPHATASE_2"/>
    <property type="match status" value="1"/>
</dbReference>
<dbReference type="InterPro" id="IPR000387">
    <property type="entry name" value="Tyr_Pase_dom"/>
</dbReference>
<proteinExistence type="predicted"/>
<dbReference type="SUPFAM" id="SSF52799">
    <property type="entry name" value="(Phosphotyrosine protein) phosphatases II"/>
    <property type="match status" value="1"/>
</dbReference>
<dbReference type="InterPro" id="IPR016130">
    <property type="entry name" value="Tyr_Pase_AS"/>
</dbReference>
<feature type="domain" description="Tyrosine specific protein phosphatases" evidence="1">
    <location>
        <begin position="302"/>
        <end position="350"/>
    </location>
</feature>
<sequence>MCYTYNILSHFSGNTTILSNRKNNPMKSKSNSIWQRAAMMTIIGTTLYDTAFASEAVLPKEAIPRLQLPTQETRLESINEHEKTTKAVAKQSHTAINPNRMYADKRLINPYAAHMWREDNENTNTLPPAFRTSQDRFKVKPAKIRTESNDTTDDEVDLNLPTRKGLDDLHISGSSQPSEKQFAQIASTLRTKTDGPIYVVDLRQETHIFINGIPVSHYGKRNWGNVGKSYQTIINEECQYVADLVNTSLPIAALAENKEAGPEETLAVTSAKTEETVAKELGLRYVRLTATDHIWPDEASIDRFIAFYKTLPKNAWLHFHCEAGKGRTTAFMAMYDIMKNPDVPLADILERQQLIGGNNVAATPDTGSWKDPYYEEKAVMINKFYRYVQQNYQTGFELSWSEWLHPKAQ</sequence>
<evidence type="ECO:0000313" key="2">
    <source>
        <dbReference type="EMBL" id="KAB1476851.1"/>
    </source>
</evidence>
<dbReference type="CDD" id="cd14495">
    <property type="entry name" value="PTPLP-like"/>
    <property type="match status" value="1"/>
</dbReference>
<dbReference type="InterPro" id="IPR029021">
    <property type="entry name" value="Prot-tyrosine_phosphatase-like"/>
</dbReference>
<organism evidence="2 3">
    <name type="scientific">Veillonella seminalis</name>
    <dbReference type="NCBI Taxonomy" id="1502943"/>
    <lineage>
        <taxon>Bacteria</taxon>
        <taxon>Bacillati</taxon>
        <taxon>Bacillota</taxon>
        <taxon>Negativicutes</taxon>
        <taxon>Veillonellales</taxon>
        <taxon>Veillonellaceae</taxon>
        <taxon>Veillonella</taxon>
    </lineage>
</organism>
<dbReference type="SMART" id="SM01301">
    <property type="entry name" value="PTPlike_phytase"/>
    <property type="match status" value="1"/>
</dbReference>
<protein>
    <submittedName>
        <fullName evidence="2">Protein tyrosine phosphatase</fullName>
    </submittedName>
</protein>
<evidence type="ECO:0000313" key="3">
    <source>
        <dbReference type="Proteomes" id="UP000434554"/>
    </source>
</evidence>